<feature type="transmembrane region" description="Helical" evidence="1">
    <location>
        <begin position="21"/>
        <end position="41"/>
    </location>
</feature>
<reference evidence="2" key="3">
    <citation type="submission" date="2020-02" db="EMBL/GenBank/DDBJ databases">
        <authorList>
            <person name="Matsumoto Y."/>
            <person name="Motooka D."/>
            <person name="Nakamura S."/>
        </authorList>
    </citation>
    <scope>NUCLEOTIDE SEQUENCE</scope>
    <source>
        <strain evidence="2">JCM 6377</strain>
    </source>
</reference>
<keyword evidence="1" id="KW-1133">Transmembrane helix</keyword>
<evidence type="ECO:0000313" key="2">
    <source>
        <dbReference type="EMBL" id="GFG49399.1"/>
    </source>
</evidence>
<dbReference type="EMBL" id="PDCP01000009">
    <property type="protein sequence ID" value="PEG40715.1"/>
    <property type="molecule type" value="Genomic_DNA"/>
</dbReference>
<dbReference type="OrthoDB" id="3208582at2"/>
<comment type="caution">
    <text evidence="3">The sequence shown here is derived from an EMBL/GenBank/DDBJ whole genome shotgun (WGS) entry which is preliminary data.</text>
</comment>
<evidence type="ECO:0000313" key="5">
    <source>
        <dbReference type="Proteomes" id="UP000465302"/>
    </source>
</evidence>
<evidence type="ECO:0000313" key="4">
    <source>
        <dbReference type="Proteomes" id="UP000220914"/>
    </source>
</evidence>
<name>A0A2A7N9J6_MYCAG</name>
<proteinExistence type="predicted"/>
<reference evidence="3 4" key="1">
    <citation type="submission" date="2017-10" db="EMBL/GenBank/DDBJ databases">
        <title>The new phylogeny of genus Mycobacterium.</title>
        <authorList>
            <person name="Tortoli E."/>
            <person name="Trovato A."/>
            <person name="Cirillo D.M."/>
        </authorList>
    </citation>
    <scope>NUCLEOTIDE SEQUENCE [LARGE SCALE GENOMIC DNA]</scope>
    <source>
        <strain evidence="3 4">CCUG37673</strain>
    </source>
</reference>
<dbReference type="AlphaFoldDB" id="A0A2A7N9J6"/>
<gene>
    <name evidence="3" type="ORF">CQY20_07250</name>
    <name evidence="2" type="ORF">MAGR_08400</name>
</gene>
<accession>A0A2A7N9J6</accession>
<dbReference type="Proteomes" id="UP000220914">
    <property type="component" value="Unassembled WGS sequence"/>
</dbReference>
<evidence type="ECO:0000256" key="1">
    <source>
        <dbReference type="SAM" id="Phobius"/>
    </source>
</evidence>
<sequence>MTDTRVRAGGGRMHMPRSRGALSGFLLILLGAWGALIPFVGPLFDFAFTPDREWAWTTGRGWLEVLPGAAAVVGGFLLLVSRNRFTAMLGGWLAVLAGAWFVVGRALAGPLGLGDAGTPVASTETKAVALDLAYFYGLGALIIFLGAMALGRLSVRSARDVRYAERTRAPMTTVEPAPSDEVTEVHPVGGHTNAAVGSRTDAAMNAPVDVPADGRHEGVEPVRERRRFGGLFGRRDRLAHH</sequence>
<evidence type="ECO:0000313" key="3">
    <source>
        <dbReference type="EMBL" id="PEG40715.1"/>
    </source>
</evidence>
<feature type="transmembrane region" description="Helical" evidence="1">
    <location>
        <begin position="133"/>
        <end position="153"/>
    </location>
</feature>
<dbReference type="RefSeq" id="WP_097939395.1">
    <property type="nucleotide sequence ID" value="NZ_BLKS01000001.1"/>
</dbReference>
<feature type="transmembrane region" description="Helical" evidence="1">
    <location>
        <begin position="92"/>
        <end position="113"/>
    </location>
</feature>
<dbReference type="Proteomes" id="UP000465302">
    <property type="component" value="Unassembled WGS sequence"/>
</dbReference>
<keyword evidence="1" id="KW-0812">Transmembrane</keyword>
<protein>
    <recommendedName>
        <fullName evidence="6">Secreted protein</fullName>
    </recommendedName>
</protein>
<reference evidence="2 5" key="2">
    <citation type="journal article" date="2019" name="Emerg. Microbes Infect.">
        <title>Comprehensive subspecies identification of 175 nontuberculous mycobacteria species based on 7547 genomic profiles.</title>
        <authorList>
            <person name="Matsumoto Y."/>
            <person name="Kinjo T."/>
            <person name="Motooka D."/>
            <person name="Nabeya D."/>
            <person name="Jung N."/>
            <person name="Uechi K."/>
            <person name="Horii T."/>
            <person name="Iida T."/>
            <person name="Fujita J."/>
            <person name="Nakamura S."/>
        </authorList>
    </citation>
    <scope>NUCLEOTIDE SEQUENCE [LARGE SCALE GENOMIC DNA]</scope>
    <source>
        <strain evidence="2 5">JCM 6377</strain>
    </source>
</reference>
<evidence type="ECO:0008006" key="6">
    <source>
        <dbReference type="Google" id="ProtNLM"/>
    </source>
</evidence>
<dbReference type="EMBL" id="BLKS01000001">
    <property type="protein sequence ID" value="GFG49399.1"/>
    <property type="molecule type" value="Genomic_DNA"/>
</dbReference>
<keyword evidence="1" id="KW-0472">Membrane</keyword>
<feature type="transmembrane region" description="Helical" evidence="1">
    <location>
        <begin position="61"/>
        <end position="80"/>
    </location>
</feature>
<keyword evidence="4" id="KW-1185">Reference proteome</keyword>
<organism evidence="3 4">
    <name type="scientific">Mycolicibacterium agri</name>
    <name type="common">Mycobacterium agri</name>
    <dbReference type="NCBI Taxonomy" id="36811"/>
    <lineage>
        <taxon>Bacteria</taxon>
        <taxon>Bacillati</taxon>
        <taxon>Actinomycetota</taxon>
        <taxon>Actinomycetes</taxon>
        <taxon>Mycobacteriales</taxon>
        <taxon>Mycobacteriaceae</taxon>
        <taxon>Mycolicibacterium</taxon>
    </lineage>
</organism>